<dbReference type="PRINTS" id="PR00449">
    <property type="entry name" value="RASTRNSFRMNG"/>
</dbReference>
<evidence type="ECO:0000256" key="1">
    <source>
        <dbReference type="ARBA" id="ARBA00022741"/>
    </source>
</evidence>
<dbReference type="Proteomes" id="UP000292052">
    <property type="component" value="Unassembled WGS sequence"/>
</dbReference>
<dbReference type="SUPFAM" id="SSF52540">
    <property type="entry name" value="P-loop containing nucleoside triphosphate hydrolases"/>
    <property type="match status" value="1"/>
</dbReference>
<feature type="non-terminal residue" evidence="3">
    <location>
        <position position="118"/>
    </location>
</feature>
<dbReference type="GO" id="GO:0035006">
    <property type="term" value="P:melanization defense response"/>
    <property type="evidence" value="ECO:0007669"/>
    <property type="project" value="UniProtKB-ARBA"/>
</dbReference>
<dbReference type="Pfam" id="PF00071">
    <property type="entry name" value="Ras"/>
    <property type="match status" value="1"/>
</dbReference>
<name>A0A482WA27_ASBVE</name>
<dbReference type="STRING" id="1661398.A0A482WA27"/>
<dbReference type="SMART" id="SM00173">
    <property type="entry name" value="RAS"/>
    <property type="match status" value="1"/>
</dbReference>
<dbReference type="InterPro" id="IPR003578">
    <property type="entry name" value="Small_GTPase_Rho"/>
</dbReference>
<dbReference type="SMART" id="SM00175">
    <property type="entry name" value="RAB"/>
    <property type="match status" value="1"/>
</dbReference>
<dbReference type="PANTHER" id="PTHR24072">
    <property type="entry name" value="RHO FAMILY GTPASE"/>
    <property type="match status" value="1"/>
</dbReference>
<dbReference type="GO" id="GO:0003924">
    <property type="term" value="F:GTPase activity"/>
    <property type="evidence" value="ECO:0007669"/>
    <property type="project" value="InterPro"/>
</dbReference>
<dbReference type="GO" id="GO:0005525">
    <property type="term" value="F:GTP binding"/>
    <property type="evidence" value="ECO:0007669"/>
    <property type="project" value="UniProtKB-KW"/>
</dbReference>
<evidence type="ECO:0000256" key="2">
    <source>
        <dbReference type="ARBA" id="ARBA00023134"/>
    </source>
</evidence>
<accession>A0A482WA27</accession>
<dbReference type="EMBL" id="QDEB01017769">
    <property type="protein sequence ID" value="RZC41373.1"/>
    <property type="molecule type" value="Genomic_DNA"/>
</dbReference>
<dbReference type="InterPro" id="IPR027417">
    <property type="entry name" value="P-loop_NTPase"/>
</dbReference>
<dbReference type="GO" id="GO:0001667">
    <property type="term" value="P:ameboidal-type cell migration"/>
    <property type="evidence" value="ECO:0007669"/>
    <property type="project" value="UniProtKB-ARBA"/>
</dbReference>
<dbReference type="GO" id="GO:0035099">
    <property type="term" value="P:hemocyte migration"/>
    <property type="evidence" value="ECO:0007669"/>
    <property type="project" value="UniProtKB-ARBA"/>
</dbReference>
<protein>
    <submittedName>
        <fullName evidence="3">Ras domain containing protein</fullName>
    </submittedName>
</protein>
<dbReference type="NCBIfam" id="TIGR00231">
    <property type="entry name" value="small_GTP"/>
    <property type="match status" value="1"/>
</dbReference>
<dbReference type="Gene3D" id="3.40.50.300">
    <property type="entry name" value="P-loop containing nucleotide triphosphate hydrolases"/>
    <property type="match status" value="2"/>
</dbReference>
<evidence type="ECO:0000313" key="3">
    <source>
        <dbReference type="EMBL" id="RZC41373.1"/>
    </source>
</evidence>
<dbReference type="GO" id="GO:0003006">
    <property type="term" value="P:developmental process involved in reproduction"/>
    <property type="evidence" value="ECO:0007669"/>
    <property type="project" value="UniProtKB-ARBA"/>
</dbReference>
<dbReference type="SMART" id="SM00174">
    <property type="entry name" value="RHO"/>
    <property type="match status" value="1"/>
</dbReference>
<sequence length="118" mass="13297">MPTQGENVKITVVGDGVVGKTCLLISYTKNEFPEEYIPTVFEHYGENITVDNIDLREDPSVRCYATADGKKLKRKVRAQGYVECSAKNRQGLNDVFVEAIRIHRKNKVKAHNSNCVLL</sequence>
<organism evidence="3 4">
    <name type="scientific">Asbolus verrucosus</name>
    <name type="common">Desert ironclad beetle</name>
    <dbReference type="NCBI Taxonomy" id="1661398"/>
    <lineage>
        <taxon>Eukaryota</taxon>
        <taxon>Metazoa</taxon>
        <taxon>Ecdysozoa</taxon>
        <taxon>Arthropoda</taxon>
        <taxon>Hexapoda</taxon>
        <taxon>Insecta</taxon>
        <taxon>Pterygota</taxon>
        <taxon>Neoptera</taxon>
        <taxon>Endopterygota</taxon>
        <taxon>Coleoptera</taxon>
        <taxon>Polyphaga</taxon>
        <taxon>Cucujiformia</taxon>
        <taxon>Tenebrionidae</taxon>
        <taxon>Pimeliinae</taxon>
        <taxon>Asbolus</taxon>
    </lineage>
</organism>
<keyword evidence="4" id="KW-1185">Reference proteome</keyword>
<proteinExistence type="predicted"/>
<keyword evidence="1" id="KW-0547">Nucleotide-binding</keyword>
<keyword evidence="2" id="KW-0342">GTP-binding</keyword>
<dbReference type="AlphaFoldDB" id="A0A482WA27"/>
<gene>
    <name evidence="3" type="ORF">BDFB_007779</name>
</gene>
<dbReference type="OrthoDB" id="8830751at2759"/>
<dbReference type="GO" id="GO:0007264">
    <property type="term" value="P:small GTPase-mediated signal transduction"/>
    <property type="evidence" value="ECO:0007669"/>
    <property type="project" value="InterPro"/>
</dbReference>
<dbReference type="GO" id="GO:0022412">
    <property type="term" value="P:cellular process involved in reproduction in multicellular organism"/>
    <property type="evidence" value="ECO:0007669"/>
    <property type="project" value="UniProtKB-ARBA"/>
</dbReference>
<dbReference type="InterPro" id="IPR005225">
    <property type="entry name" value="Small_GTP-bd"/>
</dbReference>
<evidence type="ECO:0000313" key="4">
    <source>
        <dbReference type="Proteomes" id="UP000292052"/>
    </source>
</evidence>
<dbReference type="InterPro" id="IPR001806">
    <property type="entry name" value="Small_GTPase"/>
</dbReference>
<reference evidence="3 4" key="1">
    <citation type="submission" date="2017-03" db="EMBL/GenBank/DDBJ databases">
        <title>Genome of the blue death feigning beetle - Asbolus verrucosus.</title>
        <authorList>
            <person name="Rider S.D."/>
        </authorList>
    </citation>
    <scope>NUCLEOTIDE SEQUENCE [LARGE SCALE GENOMIC DNA]</scope>
    <source>
        <strain evidence="3">Butters</strain>
        <tissue evidence="3">Head and leg muscle</tissue>
    </source>
</reference>
<comment type="caution">
    <text evidence="3">The sequence shown here is derived from an EMBL/GenBank/DDBJ whole genome shotgun (WGS) entry which is preliminary data.</text>
</comment>